<evidence type="ECO:0000256" key="3">
    <source>
        <dbReference type="ARBA" id="ARBA00022692"/>
    </source>
</evidence>
<keyword evidence="3" id="KW-0812">Transmembrane</keyword>
<dbReference type="PANTHER" id="PTHR12668">
    <property type="entry name" value="TRANSMEMBRANE PROTEIN 14, 15"/>
    <property type="match status" value="1"/>
</dbReference>
<dbReference type="Pfam" id="PF03647">
    <property type="entry name" value="Tmemb_14"/>
    <property type="match status" value="1"/>
</dbReference>
<accession>A0A7S3D402</accession>
<evidence type="ECO:0000313" key="6">
    <source>
        <dbReference type="EMBL" id="CAE0245892.1"/>
    </source>
</evidence>
<evidence type="ECO:0000256" key="1">
    <source>
        <dbReference type="ARBA" id="ARBA00004370"/>
    </source>
</evidence>
<dbReference type="InterPro" id="IPR005349">
    <property type="entry name" value="TMEM14"/>
</dbReference>
<dbReference type="InterPro" id="IPR044890">
    <property type="entry name" value="TMEM14_sf"/>
</dbReference>
<keyword evidence="5" id="KW-0472">Membrane</keyword>
<protein>
    <recommendedName>
        <fullName evidence="7">Transmembrane protein 14C</fullName>
    </recommendedName>
</protein>
<reference evidence="6" key="1">
    <citation type="submission" date="2021-01" db="EMBL/GenBank/DDBJ databases">
        <authorList>
            <person name="Corre E."/>
            <person name="Pelletier E."/>
            <person name="Niang G."/>
            <person name="Scheremetjew M."/>
            <person name="Finn R."/>
            <person name="Kale V."/>
            <person name="Holt S."/>
            <person name="Cochrane G."/>
            <person name="Meng A."/>
            <person name="Brown T."/>
            <person name="Cohen L."/>
        </authorList>
    </citation>
    <scope>NUCLEOTIDE SEQUENCE</scope>
    <source>
        <strain evidence="6">NIES-2562</strain>
    </source>
</reference>
<dbReference type="GO" id="GO:0016020">
    <property type="term" value="C:membrane"/>
    <property type="evidence" value="ECO:0007669"/>
    <property type="project" value="UniProtKB-SubCell"/>
</dbReference>
<evidence type="ECO:0000256" key="5">
    <source>
        <dbReference type="ARBA" id="ARBA00023136"/>
    </source>
</evidence>
<proteinExistence type="inferred from homology"/>
<dbReference type="PANTHER" id="PTHR12668:SF53">
    <property type="entry name" value="TMEM14 PROTEIN HOMOLOG YJR085C"/>
    <property type="match status" value="1"/>
</dbReference>
<keyword evidence="4" id="KW-1133">Transmembrane helix</keyword>
<evidence type="ECO:0008006" key="7">
    <source>
        <dbReference type="Google" id="ProtNLM"/>
    </source>
</evidence>
<gene>
    <name evidence="6" type="ORF">PBIL07802_LOCUS8075</name>
</gene>
<evidence type="ECO:0000256" key="2">
    <source>
        <dbReference type="ARBA" id="ARBA00007590"/>
    </source>
</evidence>
<organism evidence="6">
    <name type="scientific">Palpitomonas bilix</name>
    <dbReference type="NCBI Taxonomy" id="652834"/>
    <lineage>
        <taxon>Eukaryota</taxon>
        <taxon>Eukaryota incertae sedis</taxon>
    </lineage>
</organism>
<dbReference type="EMBL" id="HBIB01012360">
    <property type="protein sequence ID" value="CAE0245892.1"/>
    <property type="molecule type" value="Transcribed_RNA"/>
</dbReference>
<name>A0A7S3D402_9EUKA</name>
<evidence type="ECO:0000256" key="4">
    <source>
        <dbReference type="ARBA" id="ARBA00022989"/>
    </source>
</evidence>
<dbReference type="Gene3D" id="1.10.10.1740">
    <property type="entry name" value="Transmembrane protein 14-like"/>
    <property type="match status" value="1"/>
</dbReference>
<dbReference type="AlphaFoldDB" id="A0A7S3D402"/>
<comment type="similarity">
    <text evidence="2">Belongs to the TMEM14 family.</text>
</comment>
<comment type="subcellular location">
    <subcellularLocation>
        <location evidence="1">Membrane</location>
    </subcellularLocation>
</comment>
<sequence length="111" mass="11169">MTTGSSHSSMALAVVCGVSGVVGYVKGKSMPSLIAGMTLAGLYGGASYTINSGNCFYGHALAAGTSVALAVTMGKRGLKSKAIFPGKALAVLGSVSAVYEGMKAWEWKDSI</sequence>